<sequence>MSVWGAKTGAPCASVKTNPILPSSPGDCEAGIRGTSTRLPTGGSGAGPSPPLLRLKPVQDRAIGAVMSLAIVNGLLTSIALETVILSRQMALAMAFRTAVGMSFISMIAMEAVMNGVDVWPP</sequence>
<accession>Q0ASP2</accession>
<dbReference type="AlphaFoldDB" id="Q0ASP2"/>
<keyword evidence="2" id="KW-1133">Transmembrane helix</keyword>
<dbReference type="InterPro" id="IPR025509">
    <property type="entry name" value="DUF4396"/>
</dbReference>
<dbReference type="Proteomes" id="UP000001964">
    <property type="component" value="Chromosome"/>
</dbReference>
<reference evidence="4 5" key="1">
    <citation type="submission" date="2006-08" db="EMBL/GenBank/DDBJ databases">
        <title>Complete sequence of Maricaulis maris MCS10.</title>
        <authorList>
            <consortium name="US DOE Joint Genome Institute"/>
            <person name="Copeland A."/>
            <person name="Lucas S."/>
            <person name="Lapidus A."/>
            <person name="Barry K."/>
            <person name="Detter J.C."/>
            <person name="Glavina del Rio T."/>
            <person name="Hammon N."/>
            <person name="Israni S."/>
            <person name="Dalin E."/>
            <person name="Tice H."/>
            <person name="Pitluck S."/>
            <person name="Saunders E."/>
            <person name="Brettin T."/>
            <person name="Bruce D."/>
            <person name="Han C."/>
            <person name="Tapia R."/>
            <person name="Gilna P."/>
            <person name="Schmutz J."/>
            <person name="Larimer F."/>
            <person name="Land M."/>
            <person name="Hauser L."/>
            <person name="Kyrpides N."/>
            <person name="Mikhailova N."/>
            <person name="Viollier P."/>
            <person name="Stephens C."/>
            <person name="Richardson P."/>
        </authorList>
    </citation>
    <scope>NUCLEOTIDE SEQUENCE [LARGE SCALE GENOMIC DNA]</scope>
    <source>
        <strain evidence="4 5">MCS10</strain>
    </source>
</reference>
<evidence type="ECO:0000256" key="1">
    <source>
        <dbReference type="SAM" id="MobiDB-lite"/>
    </source>
</evidence>
<gene>
    <name evidence="4" type="ordered locus">Mmar10_0402</name>
</gene>
<protein>
    <recommendedName>
        <fullName evidence="3">DUF4396 domain-containing protein</fullName>
    </recommendedName>
</protein>
<name>Q0ASP2_MARMM</name>
<proteinExistence type="predicted"/>
<keyword evidence="2" id="KW-0812">Transmembrane</keyword>
<dbReference type="eggNOG" id="ENOG50309N8">
    <property type="taxonomic scope" value="Bacteria"/>
</dbReference>
<dbReference type="KEGG" id="mmr:Mmar10_0402"/>
<keyword evidence="5" id="KW-1185">Reference proteome</keyword>
<dbReference type="Pfam" id="PF14342">
    <property type="entry name" value="DUF4396"/>
    <property type="match status" value="1"/>
</dbReference>
<evidence type="ECO:0000259" key="3">
    <source>
        <dbReference type="Pfam" id="PF14342"/>
    </source>
</evidence>
<evidence type="ECO:0000256" key="2">
    <source>
        <dbReference type="SAM" id="Phobius"/>
    </source>
</evidence>
<evidence type="ECO:0000313" key="5">
    <source>
        <dbReference type="Proteomes" id="UP000001964"/>
    </source>
</evidence>
<feature type="transmembrane region" description="Helical" evidence="2">
    <location>
        <begin position="62"/>
        <end position="86"/>
    </location>
</feature>
<evidence type="ECO:0000313" key="4">
    <source>
        <dbReference type="EMBL" id="ABI64695.1"/>
    </source>
</evidence>
<dbReference type="HOGENOM" id="CLU_2023933_0_0_5"/>
<feature type="transmembrane region" description="Helical" evidence="2">
    <location>
        <begin position="98"/>
        <end position="117"/>
    </location>
</feature>
<keyword evidence="2" id="KW-0472">Membrane</keyword>
<feature type="domain" description="DUF4396" evidence="3">
    <location>
        <begin position="60"/>
        <end position="120"/>
    </location>
</feature>
<feature type="region of interest" description="Disordered" evidence="1">
    <location>
        <begin position="22"/>
        <end position="51"/>
    </location>
</feature>
<dbReference type="EMBL" id="CP000449">
    <property type="protein sequence ID" value="ABI64695.1"/>
    <property type="molecule type" value="Genomic_DNA"/>
</dbReference>
<organism evidence="4 5">
    <name type="scientific">Maricaulis maris (strain MCS10)</name>
    <name type="common">Caulobacter maris</name>
    <dbReference type="NCBI Taxonomy" id="394221"/>
    <lineage>
        <taxon>Bacteria</taxon>
        <taxon>Pseudomonadati</taxon>
        <taxon>Pseudomonadota</taxon>
        <taxon>Alphaproteobacteria</taxon>
        <taxon>Maricaulales</taxon>
        <taxon>Maricaulaceae</taxon>
        <taxon>Maricaulis</taxon>
    </lineage>
</organism>